<evidence type="ECO:0000313" key="3">
    <source>
        <dbReference type="EMBL" id="GMA90923.1"/>
    </source>
</evidence>
<name>A0ABQ6JS10_9MICO</name>
<dbReference type="EMBL" id="BSVA01000001">
    <property type="protein sequence ID" value="GMA90923.1"/>
    <property type="molecule type" value="Genomic_DNA"/>
</dbReference>
<feature type="transmembrane region" description="Helical" evidence="2">
    <location>
        <begin position="36"/>
        <end position="54"/>
    </location>
</feature>
<keyword evidence="4" id="KW-1185">Reference proteome</keyword>
<evidence type="ECO:0008006" key="5">
    <source>
        <dbReference type="Google" id="ProtNLM"/>
    </source>
</evidence>
<feature type="region of interest" description="Disordered" evidence="1">
    <location>
        <begin position="1"/>
        <end position="26"/>
    </location>
</feature>
<feature type="compositionally biased region" description="Low complexity" evidence="1">
    <location>
        <begin position="67"/>
        <end position="78"/>
    </location>
</feature>
<dbReference type="Proteomes" id="UP001157069">
    <property type="component" value="Unassembled WGS sequence"/>
</dbReference>
<evidence type="ECO:0000256" key="2">
    <source>
        <dbReference type="SAM" id="Phobius"/>
    </source>
</evidence>
<gene>
    <name evidence="3" type="ORF">GCM10025869_14520</name>
</gene>
<evidence type="ECO:0000313" key="4">
    <source>
        <dbReference type="Proteomes" id="UP001157069"/>
    </source>
</evidence>
<accession>A0ABQ6JS10</accession>
<evidence type="ECO:0000256" key="1">
    <source>
        <dbReference type="SAM" id="MobiDB-lite"/>
    </source>
</evidence>
<comment type="caution">
    <text evidence="3">The sequence shown here is derived from an EMBL/GenBank/DDBJ whole genome shotgun (WGS) entry which is preliminary data.</text>
</comment>
<sequence length="219" mass="22800">MPRAHPGSPRARAYPGGMTSQQPGRLPASVYRRRRLVVGLGVLAVVVVIVLLIVRPGAGAGENPKGADASKSPDPSASETAKSDGSTPCDPAAIQLTPVTDKESYQPGETPMISMTIKNAGAAACTFDVGTAAQLYAIVSGSDPIWNSRDCQSDPQPLEQVLEPGIELTTTPFAWDRTRSSADTCEADRPQVTAGGATYRLSVSLGEATSASDVAFLLF</sequence>
<keyword evidence="2" id="KW-0472">Membrane</keyword>
<feature type="region of interest" description="Disordered" evidence="1">
    <location>
        <begin position="60"/>
        <end position="91"/>
    </location>
</feature>
<organism evidence="3 4">
    <name type="scientific">Homoserinibacter gongjuensis</name>
    <dbReference type="NCBI Taxonomy" id="1162968"/>
    <lineage>
        <taxon>Bacteria</taxon>
        <taxon>Bacillati</taxon>
        <taxon>Actinomycetota</taxon>
        <taxon>Actinomycetes</taxon>
        <taxon>Micrococcales</taxon>
        <taxon>Microbacteriaceae</taxon>
        <taxon>Homoserinibacter</taxon>
    </lineage>
</organism>
<proteinExistence type="predicted"/>
<reference evidence="4" key="1">
    <citation type="journal article" date="2019" name="Int. J. Syst. Evol. Microbiol.">
        <title>The Global Catalogue of Microorganisms (GCM) 10K type strain sequencing project: providing services to taxonomists for standard genome sequencing and annotation.</title>
        <authorList>
            <consortium name="The Broad Institute Genomics Platform"/>
            <consortium name="The Broad Institute Genome Sequencing Center for Infectious Disease"/>
            <person name="Wu L."/>
            <person name="Ma J."/>
        </authorList>
    </citation>
    <scope>NUCLEOTIDE SEQUENCE [LARGE SCALE GENOMIC DNA]</scope>
    <source>
        <strain evidence="4">NBRC 108755</strain>
    </source>
</reference>
<keyword evidence="2" id="KW-1133">Transmembrane helix</keyword>
<keyword evidence="2" id="KW-0812">Transmembrane</keyword>
<protein>
    <recommendedName>
        <fullName evidence="5">DUF4232 domain-containing protein</fullName>
    </recommendedName>
</protein>